<dbReference type="InterPro" id="IPR004978">
    <property type="entry name" value="Stanniocalcin"/>
</dbReference>
<dbReference type="GO" id="GO:0005179">
    <property type="term" value="F:hormone activity"/>
    <property type="evidence" value="ECO:0007669"/>
    <property type="project" value="UniProtKB-KW"/>
</dbReference>
<keyword evidence="3" id="KW-0372">Hormone</keyword>
<reference evidence="7 8" key="1">
    <citation type="journal article" date="2016" name="Genome Announc.">
        <title>Genome Sequence of Madurella mycetomatis mm55, Isolated from a Human Mycetoma Case in Sudan.</title>
        <authorList>
            <person name="Smit S."/>
            <person name="Derks M.F."/>
            <person name="Bervoets S."/>
            <person name="Fahal A."/>
            <person name="van Leeuwen W."/>
            <person name="van Belkum A."/>
            <person name="van de Sande W.W."/>
        </authorList>
    </citation>
    <scope>NUCLEOTIDE SEQUENCE [LARGE SCALE GENOMIC DNA]</scope>
    <source>
        <strain evidence="8">mm55</strain>
    </source>
</reference>
<feature type="region of interest" description="Disordered" evidence="5">
    <location>
        <begin position="26"/>
        <end position="60"/>
    </location>
</feature>
<dbReference type="GO" id="GO:0005576">
    <property type="term" value="C:extracellular region"/>
    <property type="evidence" value="ECO:0007669"/>
    <property type="project" value="InterPro"/>
</dbReference>
<evidence type="ECO:0000256" key="3">
    <source>
        <dbReference type="ARBA" id="ARBA00022702"/>
    </source>
</evidence>
<dbReference type="Proteomes" id="UP000078237">
    <property type="component" value="Unassembled WGS sequence"/>
</dbReference>
<proteinExistence type="inferred from homology"/>
<keyword evidence="6" id="KW-0732">Signal</keyword>
<dbReference type="OrthoDB" id="5062141at2759"/>
<name>A0A175WAE0_9PEZI</name>
<dbReference type="PANTHER" id="PTHR11245:SF6">
    <property type="entry name" value="DUF19 DOMAIN-CONTAINING PROTEIN"/>
    <property type="match status" value="1"/>
</dbReference>
<accession>A0A175WAE0</accession>
<evidence type="ECO:0000256" key="5">
    <source>
        <dbReference type="SAM" id="MobiDB-lite"/>
    </source>
</evidence>
<gene>
    <name evidence="7" type="ORF">MMYC01_204603</name>
</gene>
<evidence type="ECO:0000313" key="7">
    <source>
        <dbReference type="EMBL" id="KXX80421.1"/>
    </source>
</evidence>
<dbReference type="PANTHER" id="PTHR11245">
    <property type="entry name" value="STANNIOCALCIN"/>
    <property type="match status" value="1"/>
</dbReference>
<evidence type="ECO:0000256" key="4">
    <source>
        <dbReference type="ARBA" id="ARBA00023157"/>
    </source>
</evidence>
<evidence type="ECO:0000256" key="6">
    <source>
        <dbReference type="SAM" id="SignalP"/>
    </source>
</evidence>
<comment type="caution">
    <text evidence="7">The sequence shown here is derived from an EMBL/GenBank/DDBJ whole genome shotgun (WGS) entry which is preliminary data.</text>
</comment>
<sequence length="586" mass="61311">MRWLRVPIIALGLLSPVEARCRAKTSTSTSAASSSSSTSVGSSTPISSSTSTVSTPSSTPTCTPKFELVDVSESAFNAALQPFSVKLACSEAPLAADNYTAFANWNVIPGITSTGTEIQIPQLQAGSVLLSVYGFTADGVPVSASFDLLFGAINMPVLVLDPAGQPAPGVLVQADSTMFPGISQSGLTDPNGRIEIKNLPDTTIALLARTDGDEIAISGVAATNTQITLKLTSPSTSSGTNAEGWSMNPAKRSSDMLASKRQADQPFLVVSTNGQRDVQTAQRTIAVNPGTTKAFVRYKFITNEYPTYFGTQYNDYFSVTLRSDTGALATVSNSMNNLGSAAFDAQGSTAWMTLELTLPAGTASVTCVIGVSNVGDAAVQSEVVVDELGTNGCARCGEDCSECPESAHCLDECRNPSHSCGFYRQCAEPVAQCGPTGYPLHYGERNCNKFVRNSGSFSGEGQQWIQSTMNCLQRALVPLLQGCPTCPTLHQVAFDSHPDCYVDSGVCSLGCWDVAMVLSTIGQDLFTSLGQGAQTGLQCLADPEDTFGVGCAGDVAELIAAATPQTRAMALAITVLRSVLKDVLSE</sequence>
<dbReference type="GO" id="GO:0006874">
    <property type="term" value="P:intracellular calcium ion homeostasis"/>
    <property type="evidence" value="ECO:0007669"/>
    <property type="project" value="TreeGrafter"/>
</dbReference>
<organism evidence="7 8">
    <name type="scientific">Madurella mycetomatis</name>
    <dbReference type="NCBI Taxonomy" id="100816"/>
    <lineage>
        <taxon>Eukaryota</taxon>
        <taxon>Fungi</taxon>
        <taxon>Dikarya</taxon>
        <taxon>Ascomycota</taxon>
        <taxon>Pezizomycotina</taxon>
        <taxon>Sordariomycetes</taxon>
        <taxon>Sordariomycetidae</taxon>
        <taxon>Sordariales</taxon>
        <taxon>Sordariales incertae sedis</taxon>
        <taxon>Madurella</taxon>
    </lineage>
</organism>
<evidence type="ECO:0000256" key="1">
    <source>
        <dbReference type="ARBA" id="ARBA00008693"/>
    </source>
</evidence>
<protein>
    <submittedName>
        <fullName evidence="7">Stanniocalcin-2</fullName>
    </submittedName>
</protein>
<dbReference type="STRING" id="100816.A0A175WAE0"/>
<keyword evidence="4" id="KW-1015">Disulfide bond</keyword>
<dbReference type="Pfam" id="PF03298">
    <property type="entry name" value="Stanniocalcin"/>
    <property type="match status" value="1"/>
</dbReference>
<feature type="signal peptide" evidence="6">
    <location>
        <begin position="1"/>
        <end position="19"/>
    </location>
</feature>
<dbReference type="AlphaFoldDB" id="A0A175WAE0"/>
<keyword evidence="8" id="KW-1185">Reference proteome</keyword>
<dbReference type="VEuPathDB" id="FungiDB:MMYC01_204603"/>
<dbReference type="EMBL" id="LCTW02000060">
    <property type="protein sequence ID" value="KXX80421.1"/>
    <property type="molecule type" value="Genomic_DNA"/>
</dbReference>
<evidence type="ECO:0000256" key="2">
    <source>
        <dbReference type="ARBA" id="ARBA00011748"/>
    </source>
</evidence>
<comment type="similarity">
    <text evidence="1">Belongs to the stanniocalcin family.</text>
</comment>
<feature type="chain" id="PRO_5008043807" evidence="6">
    <location>
        <begin position="20"/>
        <end position="586"/>
    </location>
</feature>
<evidence type="ECO:0000313" key="8">
    <source>
        <dbReference type="Proteomes" id="UP000078237"/>
    </source>
</evidence>
<comment type="subunit">
    <text evidence="2">Homodimer; disulfide-linked.</text>
</comment>